<reference evidence="1 2" key="1">
    <citation type="submission" date="2018-04" db="EMBL/GenBank/DDBJ databases">
        <title>Active sludge and wastewater microbial communities from Klosterneuburg, Austria.</title>
        <authorList>
            <person name="Wagner M."/>
        </authorList>
    </citation>
    <scope>NUCLEOTIDE SEQUENCE [LARGE SCALE GENOMIC DNA]</scope>
    <source>
        <strain evidence="1 2">Nm49</strain>
    </source>
</reference>
<proteinExistence type="predicted"/>
<dbReference type="Proteomes" id="UP000244128">
    <property type="component" value="Unassembled WGS sequence"/>
</dbReference>
<dbReference type="AlphaFoldDB" id="A0A2T5I1R0"/>
<name>A0A2T5I1R0_9PROT</name>
<sequence>MGNVKKLLRITLNANNAIEPEILISLAASVNMHYLIDCVGFLGNAQCSYLHRMTPGCRETVLKHLFGKLL</sequence>
<gene>
    <name evidence="1" type="ORF">C8R26_106108</name>
</gene>
<evidence type="ECO:0000313" key="2">
    <source>
        <dbReference type="Proteomes" id="UP000244128"/>
    </source>
</evidence>
<organism evidence="1 2">
    <name type="scientific">Nitrosomonas oligotropha</name>
    <dbReference type="NCBI Taxonomy" id="42354"/>
    <lineage>
        <taxon>Bacteria</taxon>
        <taxon>Pseudomonadati</taxon>
        <taxon>Pseudomonadota</taxon>
        <taxon>Betaproteobacteria</taxon>
        <taxon>Nitrosomonadales</taxon>
        <taxon>Nitrosomonadaceae</taxon>
        <taxon>Nitrosomonas</taxon>
    </lineage>
</organism>
<dbReference type="EMBL" id="QAOI01000006">
    <property type="protein sequence ID" value="PTQ77761.1"/>
    <property type="molecule type" value="Genomic_DNA"/>
</dbReference>
<accession>A0A2T5I1R0</accession>
<evidence type="ECO:0000313" key="1">
    <source>
        <dbReference type="EMBL" id="PTQ77761.1"/>
    </source>
</evidence>
<comment type="caution">
    <text evidence="1">The sequence shown here is derived from an EMBL/GenBank/DDBJ whole genome shotgun (WGS) entry which is preliminary data.</text>
</comment>
<protein>
    <submittedName>
        <fullName evidence="1">Uncharacterized protein</fullName>
    </submittedName>
</protein>